<dbReference type="OrthoDB" id="2373480at2759"/>
<dbReference type="PANTHER" id="PTHR34853:SF1">
    <property type="entry name" value="LIPASE 5"/>
    <property type="match status" value="1"/>
</dbReference>
<organism evidence="4 5">
    <name type="scientific">Scheffersomyces spartinae</name>
    <dbReference type="NCBI Taxonomy" id="45513"/>
    <lineage>
        <taxon>Eukaryota</taxon>
        <taxon>Fungi</taxon>
        <taxon>Dikarya</taxon>
        <taxon>Ascomycota</taxon>
        <taxon>Saccharomycotina</taxon>
        <taxon>Pichiomycetes</taxon>
        <taxon>Debaryomycetaceae</taxon>
        <taxon>Scheffersomyces</taxon>
    </lineage>
</organism>
<protein>
    <recommendedName>
        <fullName evidence="6">Triacylglycerol lipase</fullName>
    </recommendedName>
</protein>
<dbReference type="InterPro" id="IPR029058">
    <property type="entry name" value="AB_hydrolase_fold"/>
</dbReference>
<gene>
    <name evidence="4" type="ORF">KQ657_003070</name>
</gene>
<dbReference type="Proteomes" id="UP000790833">
    <property type="component" value="Unassembled WGS sequence"/>
</dbReference>
<evidence type="ECO:0000256" key="1">
    <source>
        <dbReference type="ARBA" id="ARBA00022729"/>
    </source>
</evidence>
<dbReference type="GO" id="GO:0004806">
    <property type="term" value="F:triacylglycerol lipase activity"/>
    <property type="evidence" value="ECO:0007669"/>
    <property type="project" value="UniProtKB-EC"/>
</dbReference>
<keyword evidence="1" id="KW-0732">Signal</keyword>
<dbReference type="AlphaFoldDB" id="A0A9P7V5E4"/>
<comment type="catalytic activity">
    <reaction evidence="3">
        <text>a triacylglycerol + H2O = a diacylglycerol + a fatty acid + H(+)</text>
        <dbReference type="Rhea" id="RHEA:12044"/>
        <dbReference type="ChEBI" id="CHEBI:15377"/>
        <dbReference type="ChEBI" id="CHEBI:15378"/>
        <dbReference type="ChEBI" id="CHEBI:17855"/>
        <dbReference type="ChEBI" id="CHEBI:18035"/>
        <dbReference type="ChEBI" id="CHEBI:28868"/>
        <dbReference type="EC" id="3.1.1.3"/>
    </reaction>
    <physiologicalReaction direction="left-to-right" evidence="3">
        <dbReference type="Rhea" id="RHEA:12045"/>
    </physiologicalReaction>
</comment>
<evidence type="ECO:0000313" key="5">
    <source>
        <dbReference type="Proteomes" id="UP000790833"/>
    </source>
</evidence>
<dbReference type="GO" id="GO:0016042">
    <property type="term" value="P:lipid catabolic process"/>
    <property type="evidence" value="ECO:0007669"/>
    <property type="project" value="InterPro"/>
</dbReference>
<proteinExistence type="predicted"/>
<evidence type="ECO:0008006" key="6">
    <source>
        <dbReference type="Google" id="ProtNLM"/>
    </source>
</evidence>
<dbReference type="EMBL" id="JAHMUF010000028">
    <property type="protein sequence ID" value="KAG7191475.1"/>
    <property type="molecule type" value="Genomic_DNA"/>
</dbReference>
<keyword evidence="2" id="KW-0325">Glycoprotein</keyword>
<dbReference type="Pfam" id="PF03583">
    <property type="entry name" value="LIP"/>
    <property type="match status" value="1"/>
</dbReference>
<evidence type="ECO:0000313" key="4">
    <source>
        <dbReference type="EMBL" id="KAG7191475.1"/>
    </source>
</evidence>
<accession>A0A9P7V5E4</accession>
<dbReference type="Gene3D" id="3.40.50.1820">
    <property type="entry name" value="alpha/beta hydrolase"/>
    <property type="match status" value="1"/>
</dbReference>
<dbReference type="RefSeq" id="XP_043047027.1">
    <property type="nucleotide sequence ID" value="XM_043193806.1"/>
</dbReference>
<dbReference type="InterPro" id="IPR005152">
    <property type="entry name" value="Lipase_secreted"/>
</dbReference>
<reference evidence="4" key="1">
    <citation type="submission" date="2021-03" db="EMBL/GenBank/DDBJ databases">
        <authorList>
            <person name="Palmer J.M."/>
        </authorList>
    </citation>
    <scope>NUCLEOTIDE SEQUENCE</scope>
    <source>
        <strain evidence="4">ARV_011</strain>
    </source>
</reference>
<keyword evidence="5" id="KW-1185">Reference proteome</keyword>
<evidence type="ECO:0000256" key="2">
    <source>
        <dbReference type="ARBA" id="ARBA00023180"/>
    </source>
</evidence>
<name>A0A9P7V5E4_9ASCO</name>
<dbReference type="PANTHER" id="PTHR34853">
    <property type="match status" value="1"/>
</dbReference>
<dbReference type="Gene3D" id="1.10.260.130">
    <property type="match status" value="1"/>
</dbReference>
<evidence type="ECO:0000256" key="3">
    <source>
        <dbReference type="ARBA" id="ARBA00023369"/>
    </source>
</evidence>
<sequence length="393" mass="42879">MAVYPAAIEKSWLLKIKSEDSMGNQTCFMATLLKPPNAKKNKLVSYQTAEDSASVDCAPLYAFKAGSSDATTTTRIEILLINTMLSKGYYVITPDYEGLDAAFAAAIREGKHTLDGVRAALKSGSFSGLSNSPDTVMWGYSGGSIATGWAAAQQPEYAPELKTVLRGACMGGMVTNLTSLLMHLDGSIYAGLMVSGLGGLSREYPSINATIHEKIKPDMIKQAFGSYDHCMAASIIQYFKAPVFVGDNHWIKHEGYGVLNDPRVSKIMNNLTYQSHENYLPQIPVFVYQGIKDDIIPINGTEVLYKDWCDKGIKSFEFAVSESTGHIKEAVFGSPAAVKWVDKMINGGKAIDGCKRTLRYSNFNYPSTNVSAFAHAYDSSLRAMFNAIEGFVF</sequence>
<dbReference type="SUPFAM" id="SSF53474">
    <property type="entry name" value="alpha/beta-Hydrolases"/>
    <property type="match status" value="1"/>
</dbReference>
<comment type="caution">
    <text evidence="4">The sequence shown here is derived from an EMBL/GenBank/DDBJ whole genome shotgun (WGS) entry which is preliminary data.</text>
</comment>
<dbReference type="GeneID" id="66116444"/>